<feature type="domain" description="Acyl-CoA oxidase/dehydrogenase middle" evidence="6">
    <location>
        <begin position="196"/>
        <end position="297"/>
    </location>
</feature>
<dbReference type="Pfam" id="PF02770">
    <property type="entry name" value="Acyl-CoA_dh_M"/>
    <property type="match status" value="1"/>
</dbReference>
<evidence type="ECO:0000259" key="6">
    <source>
        <dbReference type="Pfam" id="PF02770"/>
    </source>
</evidence>
<dbReference type="PANTHER" id="PTHR42707:SF2">
    <property type="entry name" value="ACD11 DEHYDROGENASE"/>
    <property type="match status" value="1"/>
</dbReference>
<evidence type="ECO:0000259" key="8">
    <source>
        <dbReference type="Pfam" id="PF22217"/>
    </source>
</evidence>
<dbReference type="SUPFAM" id="SSF56645">
    <property type="entry name" value="Acyl-CoA dehydrogenase NM domain-like"/>
    <property type="match status" value="1"/>
</dbReference>
<keyword evidence="10" id="KW-1185">Reference proteome</keyword>
<dbReference type="PANTHER" id="PTHR42707">
    <property type="entry name" value="ACYL-COA DEHYDROGENASE"/>
    <property type="match status" value="1"/>
</dbReference>
<evidence type="ECO:0000256" key="4">
    <source>
        <dbReference type="RuleBase" id="RU362125"/>
    </source>
</evidence>
<dbReference type="InterPro" id="IPR053998">
    <property type="entry name" value="ACDH-11_C"/>
</dbReference>
<dbReference type="EMBL" id="CAJNOC010000484">
    <property type="protein sequence ID" value="CAF0767429.1"/>
    <property type="molecule type" value="Genomic_DNA"/>
</dbReference>
<dbReference type="OrthoDB" id="10251155at2759"/>
<evidence type="ECO:0000259" key="7">
    <source>
        <dbReference type="Pfam" id="PF18158"/>
    </source>
</evidence>
<dbReference type="AlphaFoldDB" id="A0A813QIK8"/>
<dbReference type="Gene3D" id="2.40.110.20">
    <property type="match status" value="1"/>
</dbReference>
<protein>
    <submittedName>
        <fullName evidence="9">Uncharacterized protein</fullName>
    </submittedName>
</protein>
<dbReference type="InterPro" id="IPR006091">
    <property type="entry name" value="Acyl-CoA_Oxase/DH_mid-dom"/>
</dbReference>
<keyword evidence="3 4" id="KW-0274">FAD</keyword>
<dbReference type="Pfam" id="PF18158">
    <property type="entry name" value="AidB_N"/>
    <property type="match status" value="1"/>
</dbReference>
<organism evidence="9 10">
    <name type="scientific">Brachionus calyciflorus</name>
    <dbReference type="NCBI Taxonomy" id="104777"/>
    <lineage>
        <taxon>Eukaryota</taxon>
        <taxon>Metazoa</taxon>
        <taxon>Spiralia</taxon>
        <taxon>Gnathifera</taxon>
        <taxon>Rotifera</taxon>
        <taxon>Eurotatoria</taxon>
        <taxon>Monogononta</taxon>
        <taxon>Pseudotrocha</taxon>
        <taxon>Ploima</taxon>
        <taxon>Brachionidae</taxon>
        <taxon>Brachionus</taxon>
    </lineage>
</organism>
<dbReference type="Gene3D" id="1.20.140.10">
    <property type="entry name" value="Butyryl-CoA Dehydrogenase, subunit A, domain 3"/>
    <property type="match status" value="1"/>
</dbReference>
<dbReference type="SUPFAM" id="SSF47203">
    <property type="entry name" value="Acyl-CoA dehydrogenase C-terminal domain-like"/>
    <property type="match status" value="1"/>
</dbReference>
<evidence type="ECO:0000256" key="3">
    <source>
        <dbReference type="ARBA" id="ARBA00022827"/>
    </source>
</evidence>
<feature type="domain" description="Acyl-CoA dehydrogenase/oxidase C-terminal" evidence="5">
    <location>
        <begin position="307"/>
        <end position="462"/>
    </location>
</feature>
<name>A0A813QIK8_9BILA</name>
<reference evidence="9" key="1">
    <citation type="submission" date="2021-02" db="EMBL/GenBank/DDBJ databases">
        <authorList>
            <person name="Nowell W R."/>
        </authorList>
    </citation>
    <scope>NUCLEOTIDE SEQUENCE</scope>
    <source>
        <strain evidence="9">Ploen Becks lab</strain>
    </source>
</reference>
<keyword evidence="4" id="KW-0560">Oxidoreductase</keyword>
<comment type="cofactor">
    <cofactor evidence="4">
        <name>FAD</name>
        <dbReference type="ChEBI" id="CHEBI:57692"/>
    </cofactor>
</comment>
<dbReference type="InterPro" id="IPR009100">
    <property type="entry name" value="AcylCoA_DH/oxidase_NM_dom_sf"/>
</dbReference>
<dbReference type="Pfam" id="PF22217">
    <property type="entry name" value="ACDH-11_C"/>
    <property type="match status" value="1"/>
</dbReference>
<dbReference type="InterPro" id="IPR009075">
    <property type="entry name" value="AcylCo_DH/oxidase_C"/>
</dbReference>
<evidence type="ECO:0000313" key="9">
    <source>
        <dbReference type="EMBL" id="CAF0767429.1"/>
    </source>
</evidence>
<gene>
    <name evidence="9" type="ORF">OXX778_LOCUS4768</name>
</gene>
<evidence type="ECO:0000259" key="5">
    <source>
        <dbReference type="Pfam" id="PF00441"/>
    </source>
</evidence>
<dbReference type="Gene3D" id="6.10.250.600">
    <property type="match status" value="1"/>
</dbReference>
<comment type="similarity">
    <text evidence="1 4">Belongs to the acyl-CoA dehydrogenase family.</text>
</comment>
<sequence>MNRFLISKLPLINLQSNLASFAGSKRGNFFQNEPKISNQYEEDPFLREQLEIEIPKEYLKEIEPDLYQFGHQVATNIFQLSLECEKNVPRLEKFDAWGNRIDKLIVCEAWKQMKNISAKEGLIAIPYENNFSIYSRLYQIAKLYLFAPSSGLYSCPLAMTDGAARTIQAIGVQEFTKEAYERLTSRDPNKFWTSGQWMTERKGGSDVSEGTETEAYIQTGDHYKLYGFKWFSSATDSDMTVTLARIMDQNNKPSKDLTMFFAKIRKDDESLNGVEIQRLKNKLGTRQLPTAELLLDGMDAYRMSEIGKGVSRVSSMLNITRIHNSLNAIAFMRRAINFARDYATKRKAFGKLIIEHDLHCHTLGNMEVECRASLLTLFFVAKLLGKMECNQASKEELELLRFITPLLKIYTAKQSIAVTSECIEAIGGQGYIEDTGIPNLLRDSQVLSIWEGTTNILSLDALRSIKKSNGESLQIFFKHILKTCEQAKKFDRLLEKSVILEKMSKKVLKFVQINNNELVVGAREFSFGLYRLFTACLIMERCMKTNLKETDLFLLEKWFNQDLIPVVTNSAKNFYTKDSLKINKHFFMNGHPSFEA</sequence>
<evidence type="ECO:0000256" key="1">
    <source>
        <dbReference type="ARBA" id="ARBA00009347"/>
    </source>
</evidence>
<comment type="caution">
    <text evidence="9">The sequence shown here is derived from an EMBL/GenBank/DDBJ whole genome shotgun (WGS) entry which is preliminary data.</text>
</comment>
<dbReference type="InterPro" id="IPR036250">
    <property type="entry name" value="AcylCo_DH-like_C"/>
</dbReference>
<dbReference type="InterPro" id="IPR041504">
    <property type="entry name" value="AidB_N"/>
</dbReference>
<feature type="domain" description="Adaptive response protein AidB N-terminal" evidence="7">
    <location>
        <begin position="37"/>
        <end position="186"/>
    </location>
</feature>
<dbReference type="InterPro" id="IPR052904">
    <property type="entry name" value="Acyl-CoA_dehydrogenase-like"/>
</dbReference>
<keyword evidence="2 4" id="KW-0285">Flavoprotein</keyword>
<proteinExistence type="inferred from homology"/>
<accession>A0A813QIK8</accession>
<dbReference type="GO" id="GO:0003995">
    <property type="term" value="F:acyl-CoA dehydrogenase activity"/>
    <property type="evidence" value="ECO:0007669"/>
    <property type="project" value="TreeGrafter"/>
</dbReference>
<evidence type="ECO:0000256" key="2">
    <source>
        <dbReference type="ARBA" id="ARBA00022630"/>
    </source>
</evidence>
<dbReference type="Proteomes" id="UP000663879">
    <property type="component" value="Unassembled WGS sequence"/>
</dbReference>
<evidence type="ECO:0000313" key="10">
    <source>
        <dbReference type="Proteomes" id="UP000663879"/>
    </source>
</evidence>
<dbReference type="Pfam" id="PF00441">
    <property type="entry name" value="Acyl-CoA_dh_1"/>
    <property type="match status" value="1"/>
</dbReference>
<feature type="domain" description="Acyl-CoA dehydrogenase 11-like C-terminal" evidence="8">
    <location>
        <begin position="473"/>
        <end position="584"/>
    </location>
</feature>